<dbReference type="AlphaFoldDB" id="A0A8T8LJ10"/>
<name>A0A8T8LJ10_9EURY</name>
<keyword evidence="1" id="KW-0472">Membrane</keyword>
<evidence type="ECO:0000313" key="3">
    <source>
        <dbReference type="EMBL" id="QUO46895.1"/>
    </source>
</evidence>
<feature type="domain" description="DUF7344" evidence="2">
    <location>
        <begin position="15"/>
        <end position="94"/>
    </location>
</feature>
<feature type="transmembrane region" description="Helical" evidence="1">
    <location>
        <begin position="118"/>
        <end position="136"/>
    </location>
</feature>
<keyword evidence="4" id="KW-1185">Reference proteome</keyword>
<dbReference type="KEGG" id="hss:J7656_09770"/>
<evidence type="ECO:0000313" key="4">
    <source>
        <dbReference type="Proteomes" id="UP000679341"/>
    </source>
</evidence>
<evidence type="ECO:0000256" key="1">
    <source>
        <dbReference type="SAM" id="Phobius"/>
    </source>
</evidence>
<dbReference type="EMBL" id="CP073695">
    <property type="protein sequence ID" value="QUO46895.1"/>
    <property type="molecule type" value="Genomic_DNA"/>
</dbReference>
<feature type="transmembrane region" description="Helical" evidence="1">
    <location>
        <begin position="148"/>
        <end position="166"/>
    </location>
</feature>
<dbReference type="Proteomes" id="UP000679341">
    <property type="component" value="Chromosome"/>
</dbReference>
<keyword evidence="1" id="KW-1133">Transmembrane helix</keyword>
<dbReference type="OrthoDB" id="331021at2157"/>
<evidence type="ECO:0000259" key="2">
    <source>
        <dbReference type="Pfam" id="PF24035"/>
    </source>
</evidence>
<gene>
    <name evidence="3" type="ORF">J7656_09770</name>
</gene>
<reference evidence="3 4" key="1">
    <citation type="submission" date="2021-03" db="EMBL/GenBank/DDBJ databases">
        <title>Halorubrum sodomense MBLA0099, Whole genome shotgun sequencing.</title>
        <authorList>
            <person name="Seo M.-J."/>
            <person name="Cho E.-S."/>
            <person name="Hwang C.Y."/>
        </authorList>
    </citation>
    <scope>NUCLEOTIDE SEQUENCE [LARGE SCALE GENOMIC DNA]</scope>
    <source>
        <strain evidence="3 4">MBLA0099</strain>
    </source>
</reference>
<sequence length="184" mass="20459">MSAADAERLTPDGVFELLSNHRRRMVLYYLRTRGEAVGIQELATEIASMENDVTAEELTSQQRKRVYVSLYQTHLPKMAEMNTIEYDKDAGEVRLAARADDIDDHLTTESDPSYPWRFHYLVLAVTGTAALALLTVNAPGFGALPTPILAVGIGVAFVGSAVGQYWHERTATEEIPVELSQYDR</sequence>
<proteinExistence type="predicted"/>
<dbReference type="RefSeq" id="WP_044965628.1">
    <property type="nucleotide sequence ID" value="NZ_CP073695.1"/>
</dbReference>
<keyword evidence="1" id="KW-0812">Transmembrane</keyword>
<organism evidence="3 4">
    <name type="scientific">Halorubrum ruber</name>
    <dbReference type="NCBI Taxonomy" id="2982524"/>
    <lineage>
        <taxon>Archaea</taxon>
        <taxon>Methanobacteriati</taxon>
        <taxon>Methanobacteriota</taxon>
        <taxon>Stenosarchaea group</taxon>
        <taxon>Halobacteria</taxon>
        <taxon>Halobacteriales</taxon>
        <taxon>Haloferacaceae</taxon>
        <taxon>Halorubrum</taxon>
    </lineage>
</organism>
<accession>A0A8T8LJ10</accession>
<dbReference type="InterPro" id="IPR055768">
    <property type="entry name" value="DUF7344"/>
</dbReference>
<protein>
    <recommendedName>
        <fullName evidence="2">DUF7344 domain-containing protein</fullName>
    </recommendedName>
</protein>
<dbReference type="Pfam" id="PF24035">
    <property type="entry name" value="DUF7344"/>
    <property type="match status" value="1"/>
</dbReference>
<dbReference type="GeneID" id="64827828"/>